<keyword evidence="2" id="KW-0805">Transcription regulation</keyword>
<dbReference type="GO" id="GO:0000976">
    <property type="term" value="F:transcription cis-regulatory region binding"/>
    <property type="evidence" value="ECO:0007669"/>
    <property type="project" value="TreeGrafter"/>
</dbReference>
<keyword evidence="1" id="KW-0678">Repressor</keyword>
<comment type="caution">
    <text evidence="7">The sequence shown here is derived from an EMBL/GenBank/DDBJ whole genome shotgun (WGS) entry which is preliminary data.</text>
</comment>
<evidence type="ECO:0000313" key="7">
    <source>
        <dbReference type="EMBL" id="MCT2559578.1"/>
    </source>
</evidence>
<evidence type="ECO:0000256" key="5">
    <source>
        <dbReference type="PROSITE-ProRule" id="PRU00335"/>
    </source>
</evidence>
<proteinExistence type="predicted"/>
<dbReference type="PROSITE" id="PS50977">
    <property type="entry name" value="HTH_TETR_2"/>
    <property type="match status" value="1"/>
</dbReference>
<dbReference type="PANTHER" id="PTHR30055">
    <property type="entry name" value="HTH-TYPE TRANSCRIPTIONAL REGULATOR RUTR"/>
    <property type="match status" value="1"/>
</dbReference>
<evidence type="ECO:0000313" key="8">
    <source>
        <dbReference type="Proteomes" id="UP001142648"/>
    </source>
</evidence>
<dbReference type="PANTHER" id="PTHR30055:SF175">
    <property type="entry name" value="HTH-TYPE TRANSCRIPTIONAL REPRESSOR KSTR2"/>
    <property type="match status" value="1"/>
</dbReference>
<sequence>MTKKASVIGQRRKAASEDSSASYQARRKEICEAAIQVFHRQGFSGASLSAVAAELGIDRASLYYYFSSKDELFDAITTSVLEENAALARRIADSPISPRRKLRELVAAMMVSYGENYPLLYIYIREDLRQVADSRSDWSKHMRGLNRQIENAFIEIIEQGYEDRSLRRIGSARMVAYGILGMLNWSHRWYRPGKGESAEEAGRTFAELALAGLESPY</sequence>
<reference evidence="7" key="1">
    <citation type="submission" date="2022-09" db="EMBL/GenBank/DDBJ databases">
        <title>The genome sequence of Tsuneonella sp. YG55.</title>
        <authorList>
            <person name="Liu Y."/>
        </authorList>
    </citation>
    <scope>NUCLEOTIDE SEQUENCE</scope>
    <source>
        <strain evidence="7">YG55</strain>
    </source>
</reference>
<feature type="DNA-binding region" description="H-T-H motif" evidence="5">
    <location>
        <begin position="47"/>
        <end position="66"/>
    </location>
</feature>
<dbReference type="SUPFAM" id="SSF48498">
    <property type="entry name" value="Tetracyclin repressor-like, C-terminal domain"/>
    <property type="match status" value="1"/>
</dbReference>
<dbReference type="RefSeq" id="WP_259962485.1">
    <property type="nucleotide sequence ID" value="NZ_JAOAMV010000005.1"/>
</dbReference>
<dbReference type="Gene3D" id="1.10.357.10">
    <property type="entry name" value="Tetracycline Repressor, domain 2"/>
    <property type="match status" value="1"/>
</dbReference>
<dbReference type="InterPro" id="IPR009057">
    <property type="entry name" value="Homeodomain-like_sf"/>
</dbReference>
<evidence type="ECO:0000256" key="1">
    <source>
        <dbReference type="ARBA" id="ARBA00022491"/>
    </source>
</evidence>
<evidence type="ECO:0000259" key="6">
    <source>
        <dbReference type="PROSITE" id="PS50977"/>
    </source>
</evidence>
<evidence type="ECO:0000256" key="3">
    <source>
        <dbReference type="ARBA" id="ARBA00023125"/>
    </source>
</evidence>
<protein>
    <submittedName>
        <fullName evidence="7">TetR/AcrR family transcriptional regulator</fullName>
    </submittedName>
</protein>
<accession>A0A9X3ALU0</accession>
<dbReference type="Gene3D" id="1.10.10.60">
    <property type="entry name" value="Homeodomain-like"/>
    <property type="match status" value="1"/>
</dbReference>
<feature type="domain" description="HTH tetR-type" evidence="6">
    <location>
        <begin position="24"/>
        <end position="84"/>
    </location>
</feature>
<evidence type="ECO:0000256" key="2">
    <source>
        <dbReference type="ARBA" id="ARBA00023015"/>
    </source>
</evidence>
<dbReference type="Proteomes" id="UP001142648">
    <property type="component" value="Unassembled WGS sequence"/>
</dbReference>
<keyword evidence="3 5" id="KW-0238">DNA-binding</keyword>
<dbReference type="SUPFAM" id="SSF46689">
    <property type="entry name" value="Homeodomain-like"/>
    <property type="match status" value="1"/>
</dbReference>
<dbReference type="InterPro" id="IPR001647">
    <property type="entry name" value="HTH_TetR"/>
</dbReference>
<dbReference type="EMBL" id="JAOAMV010000005">
    <property type="protein sequence ID" value="MCT2559578.1"/>
    <property type="molecule type" value="Genomic_DNA"/>
</dbReference>
<dbReference type="InterPro" id="IPR050109">
    <property type="entry name" value="HTH-type_TetR-like_transc_reg"/>
</dbReference>
<gene>
    <name evidence="7" type="ORF">N0B51_11370</name>
</gene>
<dbReference type="Pfam" id="PF17932">
    <property type="entry name" value="TetR_C_24"/>
    <property type="match status" value="1"/>
</dbReference>
<keyword evidence="4" id="KW-0804">Transcription</keyword>
<evidence type="ECO:0000256" key="4">
    <source>
        <dbReference type="ARBA" id="ARBA00023163"/>
    </source>
</evidence>
<dbReference type="GO" id="GO:0003700">
    <property type="term" value="F:DNA-binding transcription factor activity"/>
    <property type="evidence" value="ECO:0007669"/>
    <property type="project" value="TreeGrafter"/>
</dbReference>
<dbReference type="AlphaFoldDB" id="A0A9X3ALU0"/>
<dbReference type="InterPro" id="IPR041490">
    <property type="entry name" value="KstR2_TetR_C"/>
</dbReference>
<dbReference type="Pfam" id="PF00440">
    <property type="entry name" value="TetR_N"/>
    <property type="match status" value="1"/>
</dbReference>
<name>A0A9X3ALU0_9SPHN</name>
<organism evidence="7 8">
    <name type="scientific">Tsuneonella litorea</name>
    <dbReference type="NCBI Taxonomy" id="2976475"/>
    <lineage>
        <taxon>Bacteria</taxon>
        <taxon>Pseudomonadati</taxon>
        <taxon>Pseudomonadota</taxon>
        <taxon>Alphaproteobacteria</taxon>
        <taxon>Sphingomonadales</taxon>
        <taxon>Erythrobacteraceae</taxon>
        <taxon>Tsuneonella</taxon>
    </lineage>
</organism>
<dbReference type="PRINTS" id="PR00455">
    <property type="entry name" value="HTHTETR"/>
</dbReference>
<dbReference type="InterPro" id="IPR036271">
    <property type="entry name" value="Tet_transcr_reg_TetR-rel_C_sf"/>
</dbReference>
<keyword evidence="8" id="KW-1185">Reference proteome</keyword>